<evidence type="ECO:0000313" key="5">
    <source>
        <dbReference type="Proteomes" id="UP001168821"/>
    </source>
</evidence>
<dbReference type="Proteomes" id="UP001168821">
    <property type="component" value="Unassembled WGS sequence"/>
</dbReference>
<reference evidence="4" key="1">
    <citation type="journal article" date="2023" name="G3 (Bethesda)">
        <title>Whole genome assemblies of Zophobas morio and Tenebrio molitor.</title>
        <authorList>
            <person name="Kaur S."/>
            <person name="Stinson S.A."/>
            <person name="diCenzo G.C."/>
        </authorList>
    </citation>
    <scope>NUCLEOTIDE SEQUENCE</scope>
    <source>
        <strain evidence="4">QUZm001</strain>
    </source>
</reference>
<evidence type="ECO:0000256" key="1">
    <source>
        <dbReference type="ARBA" id="ARBA00023125"/>
    </source>
</evidence>
<gene>
    <name evidence="4" type="ORF">Zmor_026302</name>
</gene>
<dbReference type="InterPro" id="IPR050090">
    <property type="entry name" value="Tyrosine_recombinase_XerCD"/>
</dbReference>
<dbReference type="InterPro" id="IPR013762">
    <property type="entry name" value="Integrase-like_cat_sf"/>
</dbReference>
<dbReference type="Gene3D" id="1.10.443.10">
    <property type="entry name" value="Intergrase catalytic core"/>
    <property type="match status" value="1"/>
</dbReference>
<evidence type="ECO:0000259" key="3">
    <source>
        <dbReference type="PROSITE" id="PS51898"/>
    </source>
</evidence>
<dbReference type="AlphaFoldDB" id="A0AA38HV24"/>
<dbReference type="PANTHER" id="PTHR30349:SF41">
    <property type="entry name" value="INTEGRASE_RECOMBINASE PROTEIN MJ0367-RELATED"/>
    <property type="match status" value="1"/>
</dbReference>
<evidence type="ECO:0000256" key="2">
    <source>
        <dbReference type="ARBA" id="ARBA00023172"/>
    </source>
</evidence>
<evidence type="ECO:0000313" key="4">
    <source>
        <dbReference type="EMBL" id="KAJ3643601.1"/>
    </source>
</evidence>
<dbReference type="GO" id="GO:0015074">
    <property type="term" value="P:DNA integration"/>
    <property type="evidence" value="ECO:0007669"/>
    <property type="project" value="InterPro"/>
</dbReference>
<sequence length="427" mass="48678">MDFVNSAFDSDSEEAGNHISPEIAAAASAAVEELFLIKSKGRYEIVYKQFQSWCQKKNVKNVVCESVLLAYFMEKAKGFKCSSMWSHNSMLKSTMNIRHNVSIGNFSKLVSFLKRKNDGDKAKKSRVFSEEEFYKFLQKAEDSKYLVMKVAFIFGVAGALRRAELTNMSTDDIEDRSAVLIIRVPDTKTKICRTFIGDTEEINLLEVYRKYALLRPTHTGHKRFFVNYRHETRSTQVVGINTIGKIPSLIAEYLDLKNPAEYTGHAFRRSSATFLADARADILQLKRHGGWRSTSTAETYVEDSIQNKVKTANQILGEGHRIIKMSEVNAGGCSENIVVTETKKTGDDKENKIIGAEEQVLENMEADPRRSVLYVAQMSGCSRSTTHRILQERRLHRYHYTRVQHLRPTDYPFPNILYTSMNKTSIT</sequence>
<name>A0AA38HV24_9CUCU</name>
<dbReference type="InterPro" id="IPR002104">
    <property type="entry name" value="Integrase_catalytic"/>
</dbReference>
<dbReference type="PANTHER" id="PTHR30349">
    <property type="entry name" value="PHAGE INTEGRASE-RELATED"/>
    <property type="match status" value="1"/>
</dbReference>
<feature type="domain" description="Tyr recombinase" evidence="3">
    <location>
        <begin position="123"/>
        <end position="313"/>
    </location>
</feature>
<keyword evidence="5" id="KW-1185">Reference proteome</keyword>
<dbReference type="GO" id="GO:0006310">
    <property type="term" value="P:DNA recombination"/>
    <property type="evidence" value="ECO:0007669"/>
    <property type="project" value="UniProtKB-KW"/>
</dbReference>
<dbReference type="PROSITE" id="PS51898">
    <property type="entry name" value="TYR_RECOMBINASE"/>
    <property type="match status" value="1"/>
</dbReference>
<dbReference type="SUPFAM" id="SSF56349">
    <property type="entry name" value="DNA breaking-rejoining enzymes"/>
    <property type="match status" value="1"/>
</dbReference>
<dbReference type="CDD" id="cd00397">
    <property type="entry name" value="DNA_BRE_C"/>
    <property type="match status" value="1"/>
</dbReference>
<comment type="caution">
    <text evidence="4">The sequence shown here is derived from an EMBL/GenBank/DDBJ whole genome shotgun (WGS) entry which is preliminary data.</text>
</comment>
<protein>
    <recommendedName>
        <fullName evidence="3">Tyr recombinase domain-containing protein</fullName>
    </recommendedName>
</protein>
<dbReference type="InterPro" id="IPR011010">
    <property type="entry name" value="DNA_brk_join_enz"/>
</dbReference>
<dbReference type="Pfam" id="PF00589">
    <property type="entry name" value="Phage_integrase"/>
    <property type="match status" value="1"/>
</dbReference>
<accession>A0AA38HV24</accession>
<organism evidence="4 5">
    <name type="scientific">Zophobas morio</name>
    <dbReference type="NCBI Taxonomy" id="2755281"/>
    <lineage>
        <taxon>Eukaryota</taxon>
        <taxon>Metazoa</taxon>
        <taxon>Ecdysozoa</taxon>
        <taxon>Arthropoda</taxon>
        <taxon>Hexapoda</taxon>
        <taxon>Insecta</taxon>
        <taxon>Pterygota</taxon>
        <taxon>Neoptera</taxon>
        <taxon>Endopterygota</taxon>
        <taxon>Coleoptera</taxon>
        <taxon>Polyphaga</taxon>
        <taxon>Cucujiformia</taxon>
        <taxon>Tenebrionidae</taxon>
        <taxon>Zophobas</taxon>
    </lineage>
</organism>
<keyword evidence="2" id="KW-0233">DNA recombination</keyword>
<proteinExistence type="predicted"/>
<dbReference type="EMBL" id="JALNTZ010000008">
    <property type="protein sequence ID" value="KAJ3643601.1"/>
    <property type="molecule type" value="Genomic_DNA"/>
</dbReference>
<keyword evidence="1" id="KW-0238">DNA-binding</keyword>
<dbReference type="GO" id="GO:0003677">
    <property type="term" value="F:DNA binding"/>
    <property type="evidence" value="ECO:0007669"/>
    <property type="project" value="UniProtKB-KW"/>
</dbReference>